<evidence type="ECO:0000259" key="2">
    <source>
        <dbReference type="Pfam" id="PF00171"/>
    </source>
</evidence>
<dbReference type="Proteomes" id="UP000295375">
    <property type="component" value="Unassembled WGS sequence"/>
</dbReference>
<dbReference type="GO" id="GO:0016620">
    <property type="term" value="F:oxidoreductase activity, acting on the aldehyde or oxo group of donors, NAD or NADP as acceptor"/>
    <property type="evidence" value="ECO:0007669"/>
    <property type="project" value="InterPro"/>
</dbReference>
<protein>
    <submittedName>
        <fullName evidence="3">NADP-dependent aldehyde dehydrogenase</fullName>
    </submittedName>
</protein>
<dbReference type="OrthoDB" id="9770537at2"/>
<feature type="domain" description="Aldehyde dehydrogenase" evidence="2">
    <location>
        <begin position="22"/>
        <end position="467"/>
    </location>
</feature>
<evidence type="ECO:0000256" key="1">
    <source>
        <dbReference type="ARBA" id="ARBA00023002"/>
    </source>
</evidence>
<accession>A0A4R6UKI7</accession>
<dbReference type="InterPro" id="IPR050740">
    <property type="entry name" value="Aldehyde_DH_Superfamily"/>
</dbReference>
<proteinExistence type="predicted"/>
<dbReference type="Pfam" id="PF00171">
    <property type="entry name" value="Aldedh"/>
    <property type="match status" value="1"/>
</dbReference>
<dbReference type="RefSeq" id="WP_133592424.1">
    <property type="nucleotide sequence ID" value="NZ_CP037953.1"/>
</dbReference>
<dbReference type="Gene3D" id="3.40.309.10">
    <property type="entry name" value="Aldehyde Dehydrogenase, Chain A, domain 2"/>
    <property type="match status" value="1"/>
</dbReference>
<evidence type="ECO:0000313" key="4">
    <source>
        <dbReference type="Proteomes" id="UP000295375"/>
    </source>
</evidence>
<dbReference type="Gene3D" id="3.40.605.10">
    <property type="entry name" value="Aldehyde Dehydrogenase, Chain A, domain 1"/>
    <property type="match status" value="1"/>
</dbReference>
<keyword evidence="1" id="KW-0560">Oxidoreductase</keyword>
<comment type="caution">
    <text evidence="3">The sequence shown here is derived from an EMBL/GenBank/DDBJ whole genome shotgun (WGS) entry which is preliminary data.</text>
</comment>
<dbReference type="SUPFAM" id="SSF53720">
    <property type="entry name" value="ALDH-like"/>
    <property type="match status" value="1"/>
</dbReference>
<reference evidence="3 4" key="1">
    <citation type="submission" date="2019-03" db="EMBL/GenBank/DDBJ databases">
        <title>Genomic Encyclopedia of Type Strains, Phase IV (KMG-IV): sequencing the most valuable type-strain genomes for metagenomic binning, comparative biology and taxonomic classification.</title>
        <authorList>
            <person name="Goeker M."/>
        </authorList>
    </citation>
    <scope>NUCLEOTIDE SEQUENCE [LARGE SCALE GENOMIC DNA]</scope>
    <source>
        <strain evidence="3 4">DSM 103792</strain>
    </source>
</reference>
<organism evidence="3 4">
    <name type="scientific">Permianibacter aggregans</name>
    <dbReference type="NCBI Taxonomy" id="1510150"/>
    <lineage>
        <taxon>Bacteria</taxon>
        <taxon>Pseudomonadati</taxon>
        <taxon>Pseudomonadota</taxon>
        <taxon>Gammaproteobacteria</taxon>
        <taxon>Pseudomonadales</taxon>
        <taxon>Pseudomonadaceae</taxon>
        <taxon>Permianibacter</taxon>
    </lineage>
</organism>
<dbReference type="InterPro" id="IPR015590">
    <property type="entry name" value="Aldehyde_DH_dom"/>
</dbReference>
<dbReference type="InterPro" id="IPR044151">
    <property type="entry name" value="ALDH_KGSADH"/>
</dbReference>
<name>A0A4R6UKI7_9GAMM</name>
<dbReference type="PANTHER" id="PTHR43353:SF3">
    <property type="entry name" value="ALDEHYDE DEHYDROGENASE-RELATED"/>
    <property type="match status" value="1"/>
</dbReference>
<keyword evidence="4" id="KW-1185">Reference proteome</keyword>
<evidence type="ECO:0000313" key="3">
    <source>
        <dbReference type="EMBL" id="TDQ45833.1"/>
    </source>
</evidence>
<dbReference type="InterPro" id="IPR016161">
    <property type="entry name" value="Ald_DH/histidinol_DH"/>
</dbReference>
<dbReference type="CDD" id="cd07129">
    <property type="entry name" value="ALDH_KGSADH"/>
    <property type="match status" value="1"/>
</dbReference>
<dbReference type="AlphaFoldDB" id="A0A4R6UKI7"/>
<dbReference type="EMBL" id="SNYM01000017">
    <property type="protein sequence ID" value="TDQ45833.1"/>
    <property type="molecule type" value="Genomic_DNA"/>
</dbReference>
<gene>
    <name evidence="3" type="ORF">EV696_11766</name>
</gene>
<dbReference type="PANTHER" id="PTHR43353">
    <property type="entry name" value="SUCCINATE-SEMIALDEHYDE DEHYDROGENASE, MITOCHONDRIAL"/>
    <property type="match status" value="1"/>
</dbReference>
<dbReference type="InterPro" id="IPR016163">
    <property type="entry name" value="Ald_DH_C"/>
</dbReference>
<sequence length="509" mass="54384">MNATNFHGTSFIGYQRGAQHGKSQQAFNPATGQALPWQYFHCSDTEREKALALADAAFIPFQNSRPEQRAELLEAIANNLAAQESLIIDIATQETGLPSVRIKNELARTCFQLRHFATLIREGKCFDKRIDAADNARTPPKPELRAVKLAVGPVTVFGASNFPLAFSVAGGDTASALAAGCPVIVKAHSLHPFTAEIVAGVISATLKQQGWPEGVFSMLYGAGTETGKALVQDARIKAVGFTGSESGGRALQRYASERQHPIPVFAEMSSLNPVFLFPHALDELSDEIAGALAASICNGVGQFCTKPGLLIAPRGVALDRCLEKLNALLTAQQPAPMLSQQGAKHFATAITAVKAHANTVTHEGKVEAAYASPFLLTVDAQAFMKRPELQTEMFGPAALVIVADHETQFGDISNVLNGQLTATVWQTEHDAEAVANLLPRIQNNAGRIVFNGVPTGVEVSHAMVHGGPSPATSDARFTSVGAMAIDRFLRPVCFQNTPTHLLPEILRDK</sequence>
<dbReference type="InterPro" id="IPR016162">
    <property type="entry name" value="Ald_DH_N"/>
</dbReference>